<evidence type="ECO:0000313" key="1">
    <source>
        <dbReference type="EMBL" id="BAU23023.1"/>
    </source>
</evidence>
<dbReference type="Proteomes" id="UP000068196">
    <property type="component" value="Chromosome"/>
</dbReference>
<reference evidence="2" key="2">
    <citation type="journal article" date="2016" name="Int. J. Syst. Evol. Microbiol.">
        <title>Caldimicrobium thiodismutans sp. nov., a sulfur-disproportionating bacterium isolated from a hot spring.</title>
        <authorList>
            <person name="Kojima H."/>
            <person name="Umezawa K."/>
            <person name="Fukui M."/>
        </authorList>
    </citation>
    <scope>NUCLEOTIDE SEQUENCE [LARGE SCALE GENOMIC DNA]</scope>
    <source>
        <strain evidence="2">TF1</strain>
    </source>
</reference>
<reference evidence="1 2" key="1">
    <citation type="journal article" date="2016" name="Int. J. Syst. Evol. Microbiol.">
        <title>Caldimicrobium thiodismutans sp. nov., a sulfur-disproportionating bacterium isolated from a hot spring, and emended description of the genus Caldimicrobium.</title>
        <authorList>
            <person name="Kojima H."/>
            <person name="Umezawa K."/>
            <person name="Fukui M."/>
        </authorList>
    </citation>
    <scope>NUCLEOTIDE SEQUENCE [LARGE SCALE GENOMIC DNA]</scope>
    <source>
        <strain evidence="1 2">TF1</strain>
    </source>
</reference>
<keyword evidence="2" id="KW-1185">Reference proteome</keyword>
<sequence length="72" mass="8691">MEGVDPKTLQKLKEKVQKELAQREIESLEFWLQEISKVYQKKHATLEELRSDLRLFIDKMKNRLEILKTKGY</sequence>
<name>A0A0U5AX72_9BACT</name>
<dbReference type="PATRIC" id="fig|1653476.3.peg.650"/>
<dbReference type="AlphaFoldDB" id="A0A0U5AX72"/>
<dbReference type="RefSeq" id="WP_068513190.1">
    <property type="nucleotide sequence ID" value="NZ_AP014945.1"/>
</dbReference>
<dbReference type="OrthoDB" id="9799956at2"/>
<proteinExistence type="predicted"/>
<protein>
    <submittedName>
        <fullName evidence="1">Uncharacterized protein</fullName>
    </submittedName>
</protein>
<gene>
    <name evidence="1" type="ORF">THC_0630</name>
</gene>
<dbReference type="STRING" id="1653476.THC_0630"/>
<evidence type="ECO:0000313" key="2">
    <source>
        <dbReference type="Proteomes" id="UP000068196"/>
    </source>
</evidence>
<dbReference type="KEGG" id="cthi:THC_0630"/>
<accession>A0A0U5AX72</accession>
<dbReference type="EMBL" id="AP014945">
    <property type="protein sequence ID" value="BAU23023.1"/>
    <property type="molecule type" value="Genomic_DNA"/>
</dbReference>
<organism evidence="1 2">
    <name type="scientific">Caldimicrobium thiodismutans</name>
    <dbReference type="NCBI Taxonomy" id="1653476"/>
    <lineage>
        <taxon>Bacteria</taxon>
        <taxon>Pseudomonadati</taxon>
        <taxon>Thermodesulfobacteriota</taxon>
        <taxon>Thermodesulfobacteria</taxon>
        <taxon>Thermodesulfobacteriales</taxon>
        <taxon>Thermodesulfobacteriaceae</taxon>
        <taxon>Caldimicrobium</taxon>
    </lineage>
</organism>